<proteinExistence type="predicted"/>
<evidence type="ECO:0000313" key="2">
    <source>
        <dbReference type="Proteomes" id="UP000198711"/>
    </source>
</evidence>
<dbReference type="Proteomes" id="UP000198711">
    <property type="component" value="Unassembled WGS sequence"/>
</dbReference>
<dbReference type="PANTHER" id="PTHR37691">
    <property type="entry name" value="BLR3518 PROTEIN"/>
    <property type="match status" value="1"/>
</dbReference>
<name>A0A8X8I8L2_9BACT</name>
<dbReference type="InterPro" id="IPR027396">
    <property type="entry name" value="DsrEFH-like"/>
</dbReference>
<dbReference type="EMBL" id="FNNO01000001">
    <property type="protein sequence ID" value="SDW11256.1"/>
    <property type="molecule type" value="Genomic_DNA"/>
</dbReference>
<dbReference type="SUPFAM" id="SSF75169">
    <property type="entry name" value="DsrEFH-like"/>
    <property type="match status" value="1"/>
</dbReference>
<organism evidence="1 2">
    <name type="scientific">Hydrobacter penzbergensis</name>
    <dbReference type="NCBI Taxonomy" id="1235997"/>
    <lineage>
        <taxon>Bacteria</taxon>
        <taxon>Pseudomonadati</taxon>
        <taxon>Bacteroidota</taxon>
        <taxon>Chitinophagia</taxon>
        <taxon>Chitinophagales</taxon>
        <taxon>Chitinophagaceae</taxon>
        <taxon>Hydrobacter</taxon>
    </lineage>
</organism>
<comment type="caution">
    <text evidence="1">The sequence shown here is derived from an EMBL/GenBank/DDBJ whole genome shotgun (WGS) entry which is preliminary data.</text>
</comment>
<reference evidence="1 2" key="1">
    <citation type="submission" date="2016-10" db="EMBL/GenBank/DDBJ databases">
        <authorList>
            <person name="Varghese N."/>
            <person name="Submissions S."/>
        </authorList>
    </citation>
    <scope>NUCLEOTIDE SEQUENCE [LARGE SCALE GENOMIC DNA]</scope>
    <source>
        <strain evidence="1 2">DSM 25353</strain>
    </source>
</reference>
<dbReference type="PANTHER" id="PTHR37691:SF1">
    <property type="entry name" value="BLR3518 PROTEIN"/>
    <property type="match status" value="1"/>
</dbReference>
<dbReference type="Gene3D" id="3.40.1260.10">
    <property type="entry name" value="DsrEFH-like"/>
    <property type="match status" value="1"/>
</dbReference>
<keyword evidence="2" id="KW-1185">Reference proteome</keyword>
<evidence type="ECO:0008006" key="3">
    <source>
        <dbReference type="Google" id="ProtNLM"/>
    </source>
</evidence>
<dbReference type="RefSeq" id="WP_092721433.1">
    <property type="nucleotide sequence ID" value="NZ_FNNO01000001.1"/>
</dbReference>
<gene>
    <name evidence="1" type="ORF">SAMN05444410_101265</name>
</gene>
<sequence length="155" mass="17120">MIKSFLVLFGSLLIGTITMAQSKDPLLEKNYSFSGASATKKSYHAIYQLDSNEPKVIEKALRNINNVLQDPRLQGKLQIELVAFAGGTEAYMKGSKYENELKALVAKGVIVAQCGNTLKERKISRDQLYDFIGIVPSANGELIIRQSEGWAIIKP</sequence>
<dbReference type="AlphaFoldDB" id="A0A8X8I8L2"/>
<accession>A0A8X8I8L2</accession>
<dbReference type="Pfam" id="PF02635">
    <property type="entry name" value="DsrE"/>
    <property type="match status" value="1"/>
</dbReference>
<protein>
    <recommendedName>
        <fullName evidence="3">Intracellular sulfur oxidation protein, DsrE/DsrF family</fullName>
    </recommendedName>
</protein>
<evidence type="ECO:0000313" key="1">
    <source>
        <dbReference type="EMBL" id="SDW11256.1"/>
    </source>
</evidence>
<dbReference type="InterPro" id="IPR003787">
    <property type="entry name" value="Sulphur_relay_DsrE/F-like"/>
</dbReference>